<comment type="similarity">
    <text evidence="1">Belongs to the bacterial ribosomal protein bS1 family.</text>
</comment>
<dbReference type="FunFam" id="2.40.50.140:FF:000011">
    <property type="entry name" value="30S ribosomal protein S1"/>
    <property type="match status" value="2"/>
</dbReference>
<dbReference type="NCBIfam" id="TIGR00717">
    <property type="entry name" value="rpsA"/>
    <property type="match status" value="1"/>
</dbReference>
<name>B3E440_TRIL1</name>
<dbReference type="STRING" id="398767.Glov_2145"/>
<dbReference type="GO" id="GO:0003735">
    <property type="term" value="F:structural constituent of ribosome"/>
    <property type="evidence" value="ECO:0007669"/>
    <property type="project" value="InterPro"/>
</dbReference>
<feature type="domain" description="S1 motif" evidence="9">
    <location>
        <begin position="120"/>
        <end position="186"/>
    </location>
</feature>
<evidence type="ECO:0000256" key="3">
    <source>
        <dbReference type="ARBA" id="ARBA00022884"/>
    </source>
</evidence>
<dbReference type="Gene3D" id="2.40.50.140">
    <property type="entry name" value="Nucleic acid-binding proteins"/>
    <property type="match status" value="6"/>
</dbReference>
<accession>B3E440</accession>
<dbReference type="OrthoDB" id="9804077at2"/>
<proteinExistence type="inferred from homology"/>
<dbReference type="PANTHER" id="PTHR10724:SF7">
    <property type="entry name" value="SMALL RIBOSOMAL SUBUNIT PROTEIN BS1C"/>
    <property type="match status" value="1"/>
</dbReference>
<sequence length="573" mass="62235">MTEVKRLNVDTDDMDVEHQSNEFAELFSASLKEQERPERDKILEGTVVRVDPDTVLVDVGRKSEGFVPISEFRDAEGNVSVSVGDKVKVVSSRDGGNKFSKKRADQMAAWETIHEAGGEGAVLEGTIIAKTNGGFTVAIGGINAFLPASQVDTRPSGNGDAYIGVAGQFKVISLNQKRGNIVLSRRALLEEERAESRKATLEKLSEGQIMQGVVKNLTEYGAFVDLGGVDGLLHVTDISWGRVGKPADVLKPGQEVNVKILKFDREKGKVSVGIKQTLPDPWQDIANRFPEGTRVSGKVVSLMDYGAFIELESGIEGLVHVSEMSWTKRVRKAADMLNVGDQVDVVVLGVDLQNRKISLGLKQVNDNPWQSIAERYPVGTKLEGQIKNMTDFGMFIGIEEGIDGLVHVSDISWTKRVKHPGDVYSKGDLVQAVVLKVDPQNERVSLGIKQLTPDPWSLVPQKYAPGTRLVGKVASTTDFGVFVEIEEGIEGLIHVSELSREKVPSAKDFAIVGDSIEAVVLNADSRERRISLSVKSLAAAAEKAEFESYLGGGQGEATSNLGDLLKSQMDKAR</sequence>
<feature type="region of interest" description="Disordered" evidence="8">
    <location>
        <begin position="551"/>
        <end position="573"/>
    </location>
</feature>
<dbReference type="GO" id="GO:0022627">
    <property type="term" value="C:cytosolic small ribosomal subunit"/>
    <property type="evidence" value="ECO:0007669"/>
    <property type="project" value="TreeGrafter"/>
</dbReference>
<dbReference type="InterPro" id="IPR003029">
    <property type="entry name" value="S1_domain"/>
</dbReference>
<dbReference type="GO" id="GO:0003729">
    <property type="term" value="F:mRNA binding"/>
    <property type="evidence" value="ECO:0007669"/>
    <property type="project" value="UniProtKB-ARBA"/>
</dbReference>
<feature type="domain" description="S1 motif" evidence="9">
    <location>
        <begin position="207"/>
        <end position="275"/>
    </location>
</feature>
<feature type="domain" description="S1 motif" evidence="9">
    <location>
        <begin position="379"/>
        <end position="449"/>
    </location>
</feature>
<dbReference type="GO" id="GO:0006412">
    <property type="term" value="P:translation"/>
    <property type="evidence" value="ECO:0007669"/>
    <property type="project" value="InterPro"/>
</dbReference>
<evidence type="ECO:0000313" key="11">
    <source>
        <dbReference type="Proteomes" id="UP000002420"/>
    </source>
</evidence>
<evidence type="ECO:0000256" key="4">
    <source>
        <dbReference type="ARBA" id="ARBA00022980"/>
    </source>
</evidence>
<evidence type="ECO:0000256" key="6">
    <source>
        <dbReference type="ARBA" id="ARBA00035293"/>
    </source>
</evidence>
<dbReference type="InterPro" id="IPR050437">
    <property type="entry name" value="Ribos_protein_bS1-like"/>
</dbReference>
<dbReference type="RefSeq" id="WP_012470199.1">
    <property type="nucleotide sequence ID" value="NC_010814.1"/>
</dbReference>
<dbReference type="Proteomes" id="UP000002420">
    <property type="component" value="Chromosome"/>
</dbReference>
<evidence type="ECO:0000256" key="5">
    <source>
        <dbReference type="ARBA" id="ARBA00023274"/>
    </source>
</evidence>
<dbReference type="PANTHER" id="PTHR10724">
    <property type="entry name" value="30S RIBOSOMAL PROTEIN S1"/>
    <property type="match status" value="1"/>
</dbReference>
<feature type="domain" description="S1 motif" evidence="9">
    <location>
        <begin position="292"/>
        <end position="362"/>
    </location>
</feature>
<dbReference type="FunFam" id="2.40.50.140:FF:000051">
    <property type="entry name" value="RNA-binding transcriptional accessory protein"/>
    <property type="match status" value="1"/>
</dbReference>
<evidence type="ECO:0000256" key="7">
    <source>
        <dbReference type="ARBA" id="ARBA00035517"/>
    </source>
</evidence>
<keyword evidence="5" id="KW-0687">Ribonucleoprotein</keyword>
<dbReference type="Pfam" id="PF00575">
    <property type="entry name" value="S1"/>
    <property type="match status" value="6"/>
</dbReference>
<evidence type="ECO:0000313" key="10">
    <source>
        <dbReference type="EMBL" id="ACD95861.1"/>
    </source>
</evidence>
<keyword evidence="11" id="KW-1185">Reference proteome</keyword>
<dbReference type="InterPro" id="IPR000110">
    <property type="entry name" value="Ribosomal_bS1"/>
</dbReference>
<dbReference type="NCBIfam" id="NF004952">
    <property type="entry name" value="PRK06299.1-2"/>
    <property type="match status" value="1"/>
</dbReference>
<dbReference type="SUPFAM" id="SSF50249">
    <property type="entry name" value="Nucleic acid-binding proteins"/>
    <property type="match status" value="6"/>
</dbReference>
<protein>
    <recommendedName>
        <fullName evidence="6">Small ribosomal subunit protein bS1</fullName>
    </recommendedName>
    <alternativeName>
        <fullName evidence="7">30S ribosomal protein S1</fullName>
    </alternativeName>
</protein>
<evidence type="ECO:0000259" key="9">
    <source>
        <dbReference type="PROSITE" id="PS50126"/>
    </source>
</evidence>
<dbReference type="KEGG" id="glo:Glov_2145"/>
<dbReference type="HOGENOM" id="CLU_015805_2_1_7"/>
<dbReference type="PROSITE" id="PS50126">
    <property type="entry name" value="S1"/>
    <property type="match status" value="6"/>
</dbReference>
<feature type="domain" description="S1 motif" evidence="9">
    <location>
        <begin position="40"/>
        <end position="89"/>
    </location>
</feature>
<evidence type="ECO:0000256" key="8">
    <source>
        <dbReference type="SAM" id="MobiDB-lite"/>
    </source>
</evidence>
<gene>
    <name evidence="10" type="ordered locus">Glov_2145</name>
</gene>
<keyword evidence="4 10" id="KW-0689">Ribosomal protein</keyword>
<dbReference type="InterPro" id="IPR035104">
    <property type="entry name" value="Ribosomal_protein_S1-like"/>
</dbReference>
<dbReference type="PRINTS" id="PR00681">
    <property type="entry name" value="RIBOSOMALS1"/>
</dbReference>
<evidence type="ECO:0000256" key="2">
    <source>
        <dbReference type="ARBA" id="ARBA00022737"/>
    </source>
</evidence>
<evidence type="ECO:0000256" key="1">
    <source>
        <dbReference type="ARBA" id="ARBA00006767"/>
    </source>
</evidence>
<dbReference type="CDD" id="cd05688">
    <property type="entry name" value="S1_RPS1_repeat_ec3"/>
    <property type="match status" value="1"/>
</dbReference>
<keyword evidence="3" id="KW-0694">RNA-binding</keyword>
<reference evidence="10 11" key="1">
    <citation type="submission" date="2008-05" db="EMBL/GenBank/DDBJ databases">
        <title>Complete sequence of chromosome of Geobacter lovleyi SZ.</title>
        <authorList>
            <consortium name="US DOE Joint Genome Institute"/>
            <person name="Lucas S."/>
            <person name="Copeland A."/>
            <person name="Lapidus A."/>
            <person name="Glavina del Rio T."/>
            <person name="Dalin E."/>
            <person name="Tice H."/>
            <person name="Bruce D."/>
            <person name="Goodwin L."/>
            <person name="Pitluck S."/>
            <person name="Chertkov O."/>
            <person name="Meincke L."/>
            <person name="Brettin T."/>
            <person name="Detter J.C."/>
            <person name="Han C."/>
            <person name="Tapia R."/>
            <person name="Kuske C.R."/>
            <person name="Schmutz J."/>
            <person name="Larimer F."/>
            <person name="Land M."/>
            <person name="Hauser L."/>
            <person name="Kyrpides N."/>
            <person name="Mikhailova N."/>
            <person name="Sung Y."/>
            <person name="Fletcher K.E."/>
            <person name="Ritalahti K.M."/>
            <person name="Loeffler F.E."/>
            <person name="Richardson P."/>
        </authorList>
    </citation>
    <scope>NUCLEOTIDE SEQUENCE [LARGE SCALE GENOMIC DNA]</scope>
    <source>
        <strain evidence="11">ATCC BAA-1151 / DSM 17278 / SZ</strain>
    </source>
</reference>
<dbReference type="InterPro" id="IPR012340">
    <property type="entry name" value="NA-bd_OB-fold"/>
</dbReference>
<dbReference type="CDD" id="cd04465">
    <property type="entry name" value="S1_RPS1_repeat_ec2_hs2"/>
    <property type="match status" value="1"/>
</dbReference>
<dbReference type="EMBL" id="CP001089">
    <property type="protein sequence ID" value="ACD95861.1"/>
    <property type="molecule type" value="Genomic_DNA"/>
</dbReference>
<organism evidence="10 11">
    <name type="scientific">Trichlorobacter lovleyi (strain ATCC BAA-1151 / DSM 17278 / SZ)</name>
    <name type="common">Geobacter lovleyi</name>
    <dbReference type="NCBI Taxonomy" id="398767"/>
    <lineage>
        <taxon>Bacteria</taxon>
        <taxon>Pseudomonadati</taxon>
        <taxon>Thermodesulfobacteriota</taxon>
        <taxon>Desulfuromonadia</taxon>
        <taxon>Geobacterales</taxon>
        <taxon>Geobacteraceae</taxon>
        <taxon>Trichlorobacter</taxon>
    </lineage>
</organism>
<dbReference type="AlphaFoldDB" id="B3E440"/>
<dbReference type="eggNOG" id="COG0539">
    <property type="taxonomic scope" value="Bacteria"/>
</dbReference>
<dbReference type="SMART" id="SM00316">
    <property type="entry name" value="S1"/>
    <property type="match status" value="6"/>
</dbReference>
<feature type="domain" description="S1 motif" evidence="9">
    <location>
        <begin position="466"/>
        <end position="535"/>
    </location>
</feature>
<keyword evidence="2" id="KW-0677">Repeat</keyword>